<comment type="subcellular location">
    <subcellularLocation>
        <location evidence="2">Cytoplasm</location>
    </subcellularLocation>
    <text evidence="2">Associated with two foci at the outer edges of the nucleoid region in young cells, and at four foci within both cell halves in older cells.</text>
</comment>
<keyword evidence="2" id="KW-0159">Chromosome partition</keyword>
<dbReference type="InterPro" id="IPR003768">
    <property type="entry name" value="ScpA"/>
</dbReference>
<dbReference type="GO" id="GO:0006260">
    <property type="term" value="P:DNA replication"/>
    <property type="evidence" value="ECO:0007669"/>
    <property type="project" value="UniProtKB-UniRule"/>
</dbReference>
<dbReference type="OrthoDB" id="9811016at2"/>
<dbReference type="GO" id="GO:0051301">
    <property type="term" value="P:cell division"/>
    <property type="evidence" value="ECO:0007669"/>
    <property type="project" value="UniProtKB-KW"/>
</dbReference>
<protein>
    <recommendedName>
        <fullName evidence="1 2">Segregation and condensation protein A</fullName>
    </recommendedName>
</protein>
<dbReference type="HAMAP" id="MF_01805">
    <property type="entry name" value="ScpA"/>
    <property type="match status" value="1"/>
</dbReference>
<evidence type="ECO:0000256" key="2">
    <source>
        <dbReference type="HAMAP-Rule" id="MF_01805"/>
    </source>
</evidence>
<dbReference type="Pfam" id="PF02616">
    <property type="entry name" value="SMC_ScpA"/>
    <property type="match status" value="1"/>
</dbReference>
<name>A0A2H3NQK4_9BACT</name>
<evidence type="ECO:0000313" key="5">
    <source>
        <dbReference type="Proteomes" id="UP000221024"/>
    </source>
</evidence>
<feature type="region of interest" description="Disordered" evidence="3">
    <location>
        <begin position="112"/>
        <end position="134"/>
    </location>
</feature>
<dbReference type="EMBL" id="PDEP01000001">
    <property type="protein sequence ID" value="PEN09523.1"/>
    <property type="molecule type" value="Genomic_DNA"/>
</dbReference>
<dbReference type="GO" id="GO:0005737">
    <property type="term" value="C:cytoplasm"/>
    <property type="evidence" value="ECO:0007669"/>
    <property type="project" value="UniProtKB-SubCell"/>
</dbReference>
<accession>A0A2H3NQK4</accession>
<dbReference type="RefSeq" id="WP_098060921.1">
    <property type="nucleotide sequence ID" value="NZ_PDEP01000001.1"/>
</dbReference>
<dbReference type="Gene3D" id="6.10.250.2410">
    <property type="match status" value="1"/>
</dbReference>
<comment type="similarity">
    <text evidence="2">Belongs to the ScpA family.</text>
</comment>
<keyword evidence="2" id="KW-0963">Cytoplasm</keyword>
<keyword evidence="2" id="KW-0132">Cell division</keyword>
<comment type="function">
    <text evidence="2">Participates in chromosomal partition during cell division. May act via the formation of a condensin-like complex containing Smc and ScpB that pull DNA away from mid-cell into both cell halves.</text>
</comment>
<proteinExistence type="inferred from homology"/>
<gene>
    <name evidence="2" type="primary">scpA</name>
    <name evidence="4" type="ORF">CRI93_01980</name>
</gene>
<keyword evidence="5" id="KW-1185">Reference proteome</keyword>
<dbReference type="PANTHER" id="PTHR33969:SF2">
    <property type="entry name" value="SEGREGATION AND CONDENSATION PROTEIN A"/>
    <property type="match status" value="1"/>
</dbReference>
<evidence type="ECO:0000256" key="1">
    <source>
        <dbReference type="ARBA" id="ARBA00044777"/>
    </source>
</evidence>
<dbReference type="GO" id="GO:0007059">
    <property type="term" value="P:chromosome segregation"/>
    <property type="evidence" value="ECO:0007669"/>
    <property type="project" value="UniProtKB-UniRule"/>
</dbReference>
<reference evidence="4 5" key="1">
    <citation type="submission" date="2017-10" db="EMBL/GenBank/DDBJ databases">
        <title>Draft genome of Longimonas halophila.</title>
        <authorList>
            <person name="Goh K.M."/>
            <person name="Shamsir M.S."/>
            <person name="Lim S.W."/>
        </authorList>
    </citation>
    <scope>NUCLEOTIDE SEQUENCE [LARGE SCALE GENOMIC DNA]</scope>
    <source>
        <strain evidence="4 5">KCTC 42399</strain>
    </source>
</reference>
<evidence type="ECO:0000256" key="3">
    <source>
        <dbReference type="SAM" id="MobiDB-lite"/>
    </source>
</evidence>
<comment type="subunit">
    <text evidence="2">Component of a cohesin-like complex composed of ScpA, ScpB and the Smc homodimer, in which ScpA and ScpB bind to the head domain of Smc. The presence of the three proteins is required for the association of the complex with DNA.</text>
</comment>
<dbReference type="Proteomes" id="UP000221024">
    <property type="component" value="Unassembled WGS sequence"/>
</dbReference>
<evidence type="ECO:0000313" key="4">
    <source>
        <dbReference type="EMBL" id="PEN09523.1"/>
    </source>
</evidence>
<organism evidence="4 5">
    <name type="scientific">Longimonas halophila</name>
    <dbReference type="NCBI Taxonomy" id="1469170"/>
    <lineage>
        <taxon>Bacteria</taxon>
        <taxon>Pseudomonadati</taxon>
        <taxon>Rhodothermota</taxon>
        <taxon>Rhodothermia</taxon>
        <taxon>Rhodothermales</taxon>
        <taxon>Salisaetaceae</taxon>
        <taxon>Longimonas</taxon>
    </lineage>
</organism>
<keyword evidence="2" id="KW-0131">Cell cycle</keyword>
<dbReference type="PANTHER" id="PTHR33969">
    <property type="entry name" value="SEGREGATION AND CONDENSATION PROTEIN A"/>
    <property type="match status" value="1"/>
</dbReference>
<comment type="caution">
    <text evidence="4">The sequence shown here is derived from an EMBL/GenBank/DDBJ whole genome shotgun (WGS) entry which is preliminary data.</text>
</comment>
<dbReference type="AlphaFoldDB" id="A0A2H3NQK4"/>
<sequence length="252" mass="29489">MYQIELQQFEGPLDLLLFFIKRDEIDIYNIPIAKITDEYLAYVRVLEEIDLDGVADFIYMAALLINIKAQMLLPNPNENEEGEEVDPRRELVERLLEYVRFKEGADQLAVRREKRNRHATRGDASPVRQQYEQQPAKAVDHTVYDLMDALAHMLHEPPEDDDSTHEVAPLEYSVDEQQRYVMDRLRHARELSFRSIIRERSKPFIIATFLAVLELARQHHLRIHINESRTNFALRWHDNASNGVDSTVPQAS</sequence>